<comment type="caution">
    <text evidence="7">The sequence shown here is derived from an EMBL/GenBank/DDBJ whole genome shotgun (WGS) entry which is preliminary data.</text>
</comment>
<dbReference type="FunFam" id="3.40.640.10:FF:000030">
    <property type="entry name" value="Low-specificity L-threonine aldolase"/>
    <property type="match status" value="1"/>
</dbReference>
<dbReference type="Gene3D" id="3.90.1150.10">
    <property type="entry name" value="Aspartate Aminotransferase, domain 1"/>
    <property type="match status" value="1"/>
</dbReference>
<evidence type="ECO:0000313" key="7">
    <source>
        <dbReference type="EMBL" id="PTB93731.1"/>
    </source>
</evidence>
<evidence type="ECO:0000256" key="3">
    <source>
        <dbReference type="ARBA" id="ARBA00022898"/>
    </source>
</evidence>
<dbReference type="InterPro" id="IPR015424">
    <property type="entry name" value="PyrdxlP-dep_Trfase"/>
</dbReference>
<accession>A0A2T4DIR9</accession>
<dbReference type="InterPro" id="IPR015421">
    <property type="entry name" value="PyrdxlP-dep_Trfase_major"/>
</dbReference>
<evidence type="ECO:0000256" key="1">
    <source>
        <dbReference type="ARBA" id="ARBA00001933"/>
    </source>
</evidence>
<dbReference type="InterPro" id="IPR023603">
    <property type="entry name" value="Low_specificity_L-TA-like"/>
</dbReference>
<organism evidence="7 8">
    <name type="scientific">Marivirga lumbricoides</name>
    <dbReference type="NCBI Taxonomy" id="1046115"/>
    <lineage>
        <taxon>Bacteria</taxon>
        <taxon>Pseudomonadati</taxon>
        <taxon>Bacteroidota</taxon>
        <taxon>Cytophagia</taxon>
        <taxon>Cytophagales</taxon>
        <taxon>Marivirgaceae</taxon>
        <taxon>Marivirga</taxon>
    </lineage>
</organism>
<dbReference type="GO" id="GO:0006567">
    <property type="term" value="P:L-threonine catabolic process"/>
    <property type="evidence" value="ECO:0007669"/>
    <property type="project" value="TreeGrafter"/>
</dbReference>
<dbReference type="Proteomes" id="UP000240608">
    <property type="component" value="Unassembled WGS sequence"/>
</dbReference>
<dbReference type="EMBL" id="PYVU01000154">
    <property type="protein sequence ID" value="PTB93731.1"/>
    <property type="molecule type" value="Genomic_DNA"/>
</dbReference>
<dbReference type="PANTHER" id="PTHR48097">
    <property type="entry name" value="L-THREONINE ALDOLASE-RELATED"/>
    <property type="match status" value="1"/>
</dbReference>
<comment type="cofactor">
    <cofactor evidence="1">
        <name>pyridoxal 5'-phosphate</name>
        <dbReference type="ChEBI" id="CHEBI:597326"/>
    </cofactor>
</comment>
<dbReference type="InterPro" id="IPR015422">
    <property type="entry name" value="PyrdxlP-dep_Trfase_small"/>
</dbReference>
<dbReference type="GO" id="GO:0005829">
    <property type="term" value="C:cytosol"/>
    <property type="evidence" value="ECO:0007669"/>
    <property type="project" value="TreeGrafter"/>
</dbReference>
<name>A0A2T4DIR9_9BACT</name>
<dbReference type="Pfam" id="PF01212">
    <property type="entry name" value="Beta_elim_lyase"/>
    <property type="match status" value="1"/>
</dbReference>
<evidence type="ECO:0000256" key="4">
    <source>
        <dbReference type="ARBA" id="ARBA00023239"/>
    </source>
</evidence>
<keyword evidence="3" id="KW-0663">Pyridoxal phosphate</keyword>
<evidence type="ECO:0000256" key="2">
    <source>
        <dbReference type="ARBA" id="ARBA00006966"/>
    </source>
</evidence>
<dbReference type="Gene3D" id="3.40.640.10">
    <property type="entry name" value="Type I PLP-dependent aspartate aminotransferase-like (Major domain)"/>
    <property type="match status" value="1"/>
</dbReference>
<dbReference type="GO" id="GO:0008732">
    <property type="term" value="F:L-allo-threonine aldolase activity"/>
    <property type="evidence" value="ECO:0007669"/>
    <property type="project" value="TreeGrafter"/>
</dbReference>
<dbReference type="AlphaFoldDB" id="A0A2T4DIR9"/>
<comment type="similarity">
    <text evidence="2">Belongs to the threonine aldolase family.</text>
</comment>
<feature type="domain" description="Aromatic amino acid beta-eliminating lyase/threonine aldolase" evidence="6">
    <location>
        <begin position="3"/>
        <end position="288"/>
    </location>
</feature>
<dbReference type="InterPro" id="IPR001597">
    <property type="entry name" value="ArAA_b-elim_lyase/Thr_aldolase"/>
</dbReference>
<reference evidence="7 8" key="1">
    <citation type="submission" date="2018-03" db="EMBL/GenBank/DDBJ databases">
        <title>Cross-interface Injection: A General Nanoliter Liquid Handling Method Applied to Single Cells Genome Amplification Automated Nanoliter Liquid Handling Applied to Single Cell Multiple Displacement Amplification.</title>
        <authorList>
            <person name="Yun J."/>
            <person name="Xu P."/>
            <person name="Xu J."/>
            <person name="Dai X."/>
            <person name="Wang Y."/>
            <person name="Zheng X."/>
            <person name="Cao C."/>
            <person name="Yi Q."/>
            <person name="Zhu Y."/>
            <person name="Wang L."/>
            <person name="Dong Z."/>
            <person name="Huang Y."/>
            <person name="Huang L."/>
            <person name="Du W."/>
        </authorList>
    </citation>
    <scope>NUCLEOTIDE SEQUENCE [LARGE SCALE GENOMIC DNA]</scope>
    <source>
        <strain evidence="7 8">Z-D1-2</strain>
    </source>
</reference>
<gene>
    <name evidence="7" type="ORF">C9994_12755</name>
</gene>
<protein>
    <submittedName>
        <fullName evidence="7">Threonine aldolase</fullName>
    </submittedName>
</protein>
<evidence type="ECO:0000259" key="6">
    <source>
        <dbReference type="Pfam" id="PF01212"/>
    </source>
</evidence>
<proteinExistence type="inferred from homology"/>
<dbReference type="NCBIfam" id="NF041359">
    <property type="entry name" value="GntG_guanitoxin"/>
    <property type="match status" value="1"/>
</dbReference>
<dbReference type="GO" id="GO:0006545">
    <property type="term" value="P:glycine biosynthetic process"/>
    <property type="evidence" value="ECO:0007669"/>
    <property type="project" value="TreeGrafter"/>
</dbReference>
<evidence type="ECO:0000313" key="8">
    <source>
        <dbReference type="Proteomes" id="UP000240608"/>
    </source>
</evidence>
<evidence type="ECO:0000256" key="5">
    <source>
        <dbReference type="PIRSR" id="PIRSR017617-1"/>
    </source>
</evidence>
<sequence>MIDLRSDTVTRPTATMKEVMMEAEVGDDVFGEDVTINALEKKAANYFGMEAGLFCPSGTMTNQIAIKLHSGPLTEVICDQKSHVYLYEGGGIAYNSMASVRLLDGDRGRITAEMIADNINNPDDIHAPVSKLVSLENTMNKGGGCFYDFQEIEKISKLCKEKGLKLHLDGARLFNALVASKDNVKKYGEHFNTISICLSKGLGCPVGSVLLGNVEDIKKARRIRKVLGGGMRQAGFLAAAGIYALDNHIERLSEDHERAKKLAYALQDKSYVEKVLPVDTNIVIFTLSDKMLAADFVNKLKESGILAVTFGKHDVRFVTHLDFNDQQLEKCVEIISKL</sequence>
<dbReference type="PIRSF" id="PIRSF017617">
    <property type="entry name" value="Thr_aldolase"/>
    <property type="match status" value="1"/>
</dbReference>
<dbReference type="PANTHER" id="PTHR48097:SF9">
    <property type="entry name" value="L-THREONINE ALDOLASE"/>
    <property type="match status" value="1"/>
</dbReference>
<dbReference type="SUPFAM" id="SSF53383">
    <property type="entry name" value="PLP-dependent transferases"/>
    <property type="match status" value="1"/>
</dbReference>
<feature type="modified residue" description="N6-(pyridoxal phosphate)lysine" evidence="5">
    <location>
        <position position="200"/>
    </location>
</feature>
<dbReference type="CDD" id="cd06502">
    <property type="entry name" value="TA_like"/>
    <property type="match status" value="1"/>
</dbReference>
<keyword evidence="4" id="KW-0456">Lyase</keyword>